<dbReference type="Proteomes" id="UP001404956">
    <property type="component" value="Unassembled WGS sequence"/>
</dbReference>
<sequence>MSPSEPPSSRPVQALTPEWVKDAVFYQIFPDRFARSGRVGGLNLQPWGSPPQIHGYMGGDLWGVTEHLDHIQALGVNAIYFCPVFQSASNHRYHTHDYFQVDPMLGGNEALRALIEAAHARGIRVVLDGVFNHASRGFFQFNDLLEQGEASAYRDWFHVDGWPLHAYDDARPAGYQAWWGIRALPKFNTNHPAVREFLLSVGTYWMQFGIDGWRLDVPNEIDDDEFWREFRRRVKAVNPDAYIVGELWGDAHRWLQGDQFDAVMNYHFTRPCLAFFGAQTLAQAANEYTGLGRVEPIDAPTFARRMTEVTHLYHPEIVRAQLNLLDSHDTARFLTAAGGDATAFRLASVFQMTYVGAPCIYYGDEIGLPGGPDPDCRRAFPWHDEAGWDKGTLSLLQKLTAVRHATPALRRGEFRITHAEGEGLVYVREHASGNAYVAINAAQNATRLPLCEAQPGQYRDALTGQVYELSGEAEVEVAGRGAVVLVRE</sequence>
<keyword evidence="1" id="KW-0378">Hydrolase</keyword>
<dbReference type="Gene3D" id="3.20.20.80">
    <property type="entry name" value="Glycosidases"/>
    <property type="match status" value="1"/>
</dbReference>
<reference evidence="4 5" key="1">
    <citation type="submission" date="2024-02" db="EMBL/GenBank/DDBJ databases">
        <title>Deinococcus aluminii NBRC 112889.</title>
        <authorList>
            <person name="Ichikawa N."/>
            <person name="Katano-Makiyama Y."/>
            <person name="Hidaka K."/>
        </authorList>
    </citation>
    <scope>NUCLEOTIDE SEQUENCE [LARGE SCALE GENOMIC DNA]</scope>
    <source>
        <strain evidence="4 5">NBRC 112889</strain>
    </source>
</reference>
<dbReference type="RefSeq" id="WP_345452725.1">
    <property type="nucleotide sequence ID" value="NZ_BAABRV010000003.1"/>
</dbReference>
<evidence type="ECO:0000259" key="3">
    <source>
        <dbReference type="SMART" id="SM00642"/>
    </source>
</evidence>
<dbReference type="SMART" id="SM00642">
    <property type="entry name" value="Aamy"/>
    <property type="match status" value="1"/>
</dbReference>
<evidence type="ECO:0000256" key="1">
    <source>
        <dbReference type="ARBA" id="ARBA00022801"/>
    </source>
</evidence>
<proteinExistence type="predicted"/>
<organism evidence="4 5">
    <name type="scientific">Deinococcus aluminii</name>
    <dbReference type="NCBI Taxonomy" id="1656885"/>
    <lineage>
        <taxon>Bacteria</taxon>
        <taxon>Thermotogati</taxon>
        <taxon>Deinococcota</taxon>
        <taxon>Deinococci</taxon>
        <taxon>Deinococcales</taxon>
        <taxon>Deinococcaceae</taxon>
        <taxon>Deinococcus</taxon>
    </lineage>
</organism>
<accession>A0ABP9XCI0</accession>
<comment type="caution">
    <text evidence="4">The sequence shown here is derived from an EMBL/GenBank/DDBJ whole genome shotgun (WGS) entry which is preliminary data.</text>
</comment>
<dbReference type="SUPFAM" id="SSF51011">
    <property type="entry name" value="Glycosyl hydrolase domain"/>
    <property type="match status" value="1"/>
</dbReference>
<keyword evidence="2" id="KW-0326">Glycosidase</keyword>
<evidence type="ECO:0000313" key="5">
    <source>
        <dbReference type="Proteomes" id="UP001404956"/>
    </source>
</evidence>
<feature type="domain" description="Glycosyl hydrolase family 13 catalytic" evidence="3">
    <location>
        <begin position="27"/>
        <end position="403"/>
    </location>
</feature>
<dbReference type="CDD" id="cd11338">
    <property type="entry name" value="AmyAc_CMD"/>
    <property type="match status" value="1"/>
</dbReference>
<dbReference type="Gene3D" id="2.60.40.1180">
    <property type="entry name" value="Golgi alpha-mannosidase II"/>
    <property type="match status" value="1"/>
</dbReference>
<keyword evidence="5" id="KW-1185">Reference proteome</keyword>
<dbReference type="InterPro" id="IPR006047">
    <property type="entry name" value="GH13_cat_dom"/>
</dbReference>
<dbReference type="EMBL" id="BAABRV010000003">
    <property type="protein sequence ID" value="GAA5533057.1"/>
    <property type="molecule type" value="Genomic_DNA"/>
</dbReference>
<evidence type="ECO:0000256" key="2">
    <source>
        <dbReference type="ARBA" id="ARBA00023295"/>
    </source>
</evidence>
<dbReference type="PANTHER" id="PTHR10357:SF210">
    <property type="entry name" value="MALTODEXTRIN GLUCOSIDASE"/>
    <property type="match status" value="1"/>
</dbReference>
<evidence type="ECO:0000313" key="4">
    <source>
        <dbReference type="EMBL" id="GAA5533057.1"/>
    </source>
</evidence>
<gene>
    <name evidence="4" type="primary">nplT</name>
    <name evidence="4" type="ORF">Dalu01_01455</name>
</gene>
<dbReference type="Pfam" id="PF00128">
    <property type="entry name" value="Alpha-amylase"/>
    <property type="match status" value="1"/>
</dbReference>
<name>A0ABP9XCI0_9DEIO</name>
<dbReference type="SUPFAM" id="SSF51445">
    <property type="entry name" value="(Trans)glycosidases"/>
    <property type="match status" value="1"/>
</dbReference>
<protein>
    <submittedName>
        <fullName evidence="4">Neopullulanase</fullName>
    </submittedName>
</protein>
<dbReference type="InterPro" id="IPR017853">
    <property type="entry name" value="GH"/>
</dbReference>
<dbReference type="PANTHER" id="PTHR10357">
    <property type="entry name" value="ALPHA-AMYLASE FAMILY MEMBER"/>
    <property type="match status" value="1"/>
</dbReference>
<dbReference type="InterPro" id="IPR013780">
    <property type="entry name" value="Glyco_hydro_b"/>
</dbReference>